<proteinExistence type="predicted"/>
<dbReference type="AlphaFoldDB" id="A0A2U2B8V4"/>
<keyword evidence="1" id="KW-1133">Transmembrane helix</keyword>
<protein>
    <submittedName>
        <fullName evidence="2">Uncharacterized protein</fullName>
    </submittedName>
</protein>
<name>A0A2U2B8V4_9BACT</name>
<sequence length="74" mass="8377">MCFFDKNMKLVIKQTKSDLKKAPAQNKVESLLCNSHKLDELTGSCFLSFLKPPSSLAARFLVIILAILFFCHLM</sequence>
<keyword evidence="1" id="KW-0472">Membrane</keyword>
<dbReference type="Proteomes" id="UP000244956">
    <property type="component" value="Unassembled WGS sequence"/>
</dbReference>
<feature type="transmembrane region" description="Helical" evidence="1">
    <location>
        <begin position="56"/>
        <end position="73"/>
    </location>
</feature>
<evidence type="ECO:0000313" key="3">
    <source>
        <dbReference type="Proteomes" id="UP000244956"/>
    </source>
</evidence>
<gene>
    <name evidence="2" type="ORF">DDZ16_10870</name>
</gene>
<comment type="caution">
    <text evidence="2">The sequence shown here is derived from an EMBL/GenBank/DDBJ whole genome shotgun (WGS) entry which is preliminary data.</text>
</comment>
<evidence type="ECO:0000256" key="1">
    <source>
        <dbReference type="SAM" id="Phobius"/>
    </source>
</evidence>
<reference evidence="2 3" key="1">
    <citation type="submission" date="2018-05" db="EMBL/GenBank/DDBJ databases">
        <title>Marinilabilia rubrum sp. nov., isolated from saltern sediment.</title>
        <authorList>
            <person name="Zhang R."/>
        </authorList>
    </citation>
    <scope>NUCLEOTIDE SEQUENCE [LARGE SCALE GENOMIC DNA]</scope>
    <source>
        <strain evidence="2 3">WTE16</strain>
    </source>
</reference>
<evidence type="ECO:0000313" key="2">
    <source>
        <dbReference type="EMBL" id="PWD99497.1"/>
    </source>
</evidence>
<accession>A0A2U2B8V4</accession>
<dbReference type="EMBL" id="QEWP01000007">
    <property type="protein sequence ID" value="PWD99497.1"/>
    <property type="molecule type" value="Genomic_DNA"/>
</dbReference>
<organism evidence="2 3">
    <name type="scientific">Marinilabilia rubra</name>
    <dbReference type="NCBI Taxonomy" id="2162893"/>
    <lineage>
        <taxon>Bacteria</taxon>
        <taxon>Pseudomonadati</taxon>
        <taxon>Bacteroidota</taxon>
        <taxon>Bacteroidia</taxon>
        <taxon>Marinilabiliales</taxon>
        <taxon>Marinilabiliaceae</taxon>
        <taxon>Marinilabilia</taxon>
    </lineage>
</organism>
<keyword evidence="1" id="KW-0812">Transmembrane</keyword>
<keyword evidence="3" id="KW-1185">Reference proteome</keyword>